<proteinExistence type="predicted"/>
<dbReference type="PROSITE" id="PS51318">
    <property type="entry name" value="TAT"/>
    <property type="match status" value="1"/>
</dbReference>
<dbReference type="InterPro" id="IPR006311">
    <property type="entry name" value="TAT_signal"/>
</dbReference>
<feature type="compositionally biased region" description="Low complexity" evidence="1">
    <location>
        <begin position="31"/>
        <end position="44"/>
    </location>
</feature>
<accession>A0A9E7U440</accession>
<organism evidence="2 3">
    <name type="scientific">Salinirubellus salinus</name>
    <dbReference type="NCBI Taxonomy" id="1364945"/>
    <lineage>
        <taxon>Archaea</taxon>
        <taxon>Methanobacteriati</taxon>
        <taxon>Methanobacteriota</taxon>
        <taxon>Stenosarchaea group</taxon>
        <taxon>Halobacteria</taxon>
        <taxon>Halobacteriales</taxon>
        <taxon>Natronomonadaceae</taxon>
        <taxon>Salinirubellus</taxon>
    </lineage>
</organism>
<keyword evidence="3" id="KW-1185">Reference proteome</keyword>
<evidence type="ECO:0000313" key="2">
    <source>
        <dbReference type="EMBL" id="UWM53865.1"/>
    </source>
</evidence>
<evidence type="ECO:0000256" key="1">
    <source>
        <dbReference type="SAM" id="MobiDB-lite"/>
    </source>
</evidence>
<reference evidence="2" key="1">
    <citation type="submission" date="2022-09" db="EMBL/GenBank/DDBJ databases">
        <title>Diverse halophilic archaea isolated from saline environments.</title>
        <authorList>
            <person name="Cui H.-L."/>
        </authorList>
    </citation>
    <scope>NUCLEOTIDE SEQUENCE</scope>
    <source>
        <strain evidence="2">ZS-35-S2</strain>
    </source>
</reference>
<dbReference type="PROSITE" id="PS51257">
    <property type="entry name" value="PROKAR_LIPOPROTEIN"/>
    <property type="match status" value="1"/>
</dbReference>
<dbReference type="GeneID" id="74944210"/>
<evidence type="ECO:0000313" key="3">
    <source>
        <dbReference type="Proteomes" id="UP001057580"/>
    </source>
</evidence>
<dbReference type="KEGG" id="ssai:N0B31_17270"/>
<name>A0A9E7U440_9EURY</name>
<dbReference type="EMBL" id="CP104003">
    <property type="protein sequence ID" value="UWM53865.1"/>
    <property type="molecule type" value="Genomic_DNA"/>
</dbReference>
<dbReference type="AlphaFoldDB" id="A0A9E7U440"/>
<gene>
    <name evidence="2" type="ORF">N0B31_17270</name>
</gene>
<dbReference type="RefSeq" id="WP_260592859.1">
    <property type="nucleotide sequence ID" value="NZ_CP104003.1"/>
</dbReference>
<sequence length="201" mass="21625">MAPVSRRTLLRAGLVSAGVALAGCAESDGGASPTASSAPASPTETPTPRPFETPEAGECEALEWPQPTPVAGYEPRSYPEYPEPLDAGTAESFATAFEEVYRYNRYLATEANGDTENLELRVDPQSNRTERAGEGYLVAVDGFFSTSERNREGDTVITDDYLFAVYYAGPDVALRRGYEGTPRDADSLRRLAEGGTPVVCR</sequence>
<dbReference type="Proteomes" id="UP001057580">
    <property type="component" value="Chromosome"/>
</dbReference>
<feature type="region of interest" description="Disordered" evidence="1">
    <location>
        <begin position="24"/>
        <end position="75"/>
    </location>
</feature>
<protein>
    <submittedName>
        <fullName evidence="2">Uncharacterized protein</fullName>
    </submittedName>
</protein>